<reference evidence="2 3" key="1">
    <citation type="submission" date="2024-03" db="EMBL/GenBank/DDBJ databases">
        <title>Human intestinal bacterial collection.</title>
        <authorList>
            <person name="Pauvert C."/>
            <person name="Hitch T.C.A."/>
            <person name="Clavel T."/>
        </authorList>
    </citation>
    <scope>NUCLEOTIDE SEQUENCE [LARGE SCALE GENOMIC DNA]</scope>
    <source>
        <strain evidence="2 3">CLA-JM-H44</strain>
    </source>
</reference>
<evidence type="ECO:0000256" key="1">
    <source>
        <dbReference type="SAM" id="MobiDB-lite"/>
    </source>
</evidence>
<gene>
    <name evidence="2" type="ORF">WMO26_12310</name>
</gene>
<dbReference type="EMBL" id="JBBMFD010000031">
    <property type="protein sequence ID" value="MEQ2441612.1"/>
    <property type="molecule type" value="Genomic_DNA"/>
</dbReference>
<evidence type="ECO:0000313" key="2">
    <source>
        <dbReference type="EMBL" id="MEQ2441612.1"/>
    </source>
</evidence>
<dbReference type="PANTHER" id="PTHR32329">
    <property type="entry name" value="BIFUNCTIONAL PROTEIN [INCLUDES 2-HYDROXYACYL-COA DEHYDRATASE (N-TER) AND ITS ACTIVATOR DOMAIN (C_TERM)-RELATED"/>
    <property type="match status" value="1"/>
</dbReference>
<sequence>MPIPKRIPFTKEMKQTYTVLIPMMLPIHFELLKNVFNHEGYHMVLLTSDGPNIVQEGLKYVHNDTCYPALLVIGQFIDALNSGKYDLDRTALIITQTGGGCRASNYIHLLRKALRKAGYGDIPVISLNPSGLEKNPGFKLTLPLIRKLLACLVYGDALMLLQNQVKPYEVNPGESQALVDRWVKTLSHQISAGEGKSLKELKANVEAIVKDFSEVLVNRTPKVKVGVVGEIYIKYSRLGNNNLEAFLASQDCEVNVPGLMGFMLFKCDNRLEDIKLYGGSKAKYTVVNFLMNYLLKTEQVLIDAVKPYPQFTPPGSYLHVKELVKGVIGYGNKMGEGWLLTGEMLELIESGYPNIVCTQPFGCLPNHICGKGMIRKIKSLHEDANIVPIDYDPSATKVNQENRIKLMLSVAKEELQERLKGSAQEKPAAAPQKKEPAAAR</sequence>
<dbReference type="RefSeq" id="WP_349220809.1">
    <property type="nucleotide sequence ID" value="NZ_JBBMFD010000031.1"/>
</dbReference>
<protein>
    <submittedName>
        <fullName evidence="2">2-hydroxyglutaryl-CoA dehydratase</fullName>
    </submittedName>
</protein>
<keyword evidence="3" id="KW-1185">Reference proteome</keyword>
<organism evidence="2 3">
    <name type="scientific">Solibaculum intestinale</name>
    <dbReference type="NCBI Taxonomy" id="3133165"/>
    <lineage>
        <taxon>Bacteria</taxon>
        <taxon>Bacillati</taxon>
        <taxon>Bacillota</taxon>
        <taxon>Clostridia</taxon>
        <taxon>Eubacteriales</taxon>
        <taxon>Oscillospiraceae</taxon>
        <taxon>Solibaculum</taxon>
    </lineage>
</organism>
<dbReference type="Proteomes" id="UP001489509">
    <property type="component" value="Unassembled WGS sequence"/>
</dbReference>
<comment type="caution">
    <text evidence="2">The sequence shown here is derived from an EMBL/GenBank/DDBJ whole genome shotgun (WGS) entry which is preliminary data.</text>
</comment>
<proteinExistence type="predicted"/>
<accession>A0ABV1E2U2</accession>
<dbReference type="PANTHER" id="PTHR32329:SF4">
    <property type="entry name" value="ACTIVATOR OF 2-HYDROXYACYL-COA DEHYDRATASE"/>
    <property type="match status" value="1"/>
</dbReference>
<feature type="region of interest" description="Disordered" evidence="1">
    <location>
        <begin position="417"/>
        <end position="440"/>
    </location>
</feature>
<name>A0ABV1E2U2_9FIRM</name>
<dbReference type="InterPro" id="IPR051805">
    <property type="entry name" value="Dehydratase_Activator_Redct"/>
</dbReference>
<evidence type="ECO:0000313" key="3">
    <source>
        <dbReference type="Proteomes" id="UP001489509"/>
    </source>
</evidence>